<evidence type="ECO:0000256" key="1">
    <source>
        <dbReference type="ARBA" id="ARBA00009820"/>
    </source>
</evidence>
<dbReference type="EMBL" id="VBAP01000104">
    <property type="protein sequence ID" value="TMI71716.1"/>
    <property type="molecule type" value="Genomic_DNA"/>
</dbReference>
<sequence>AGQKPGELYVSPLKNFSVAVPKFAFGTRVQKSNNRDGGLVVFIGGFGDLERIDYARLAPGAFAGQDSAARLAAYGNALSGVAQANRAEVLDREPLSVAGEPALYALVRFPEASQAIKGGTGKRMDSFRGLLLLARGEFFYTLAVEVGGIFGESLTREQQVESGEQAVQRFFGEITFQGSPIPVVRDTARAALAGAGQVVFSSTRDGNYEIYVARADGSHPTRLTNHPAEDRFPAWSPDGTRIAFVSDRDGNPDIYVMNADGSSLTRLTSDSALDGLPAWLPEGRRIVFVSRRAGEAQLYLMNADGSNLVQLTHGPAVHFMPAVSPDGTKIAFTSNLDGALGIYVANADGSNPVRLTKGMDGDPVWSPEGTRIAFESGREDGTSDVYLMNADGSNRVQLTRGSTGNLLPAWSPDGAKIAFQTNRDGDWEVYVMNADGTGLVNLSVSRGPDVEPDWRPKK</sequence>
<dbReference type="InterPro" id="IPR011042">
    <property type="entry name" value="6-blade_b-propeller_TolB-like"/>
</dbReference>
<dbReference type="Proteomes" id="UP000318834">
    <property type="component" value="Unassembled WGS sequence"/>
</dbReference>
<dbReference type="AlphaFoldDB" id="A0A537ILA3"/>
<organism evidence="2 3">
    <name type="scientific">Candidatus Segetimicrobium genomatis</name>
    <dbReference type="NCBI Taxonomy" id="2569760"/>
    <lineage>
        <taxon>Bacteria</taxon>
        <taxon>Bacillati</taxon>
        <taxon>Candidatus Sysuimicrobiota</taxon>
        <taxon>Candidatus Sysuimicrobiia</taxon>
        <taxon>Candidatus Sysuimicrobiales</taxon>
        <taxon>Candidatus Segetimicrobiaceae</taxon>
        <taxon>Candidatus Segetimicrobium</taxon>
    </lineage>
</organism>
<dbReference type="SUPFAM" id="SSF69304">
    <property type="entry name" value="Tricorn protease N-terminal domain"/>
    <property type="match status" value="1"/>
</dbReference>
<dbReference type="PANTHER" id="PTHR36842">
    <property type="entry name" value="PROTEIN TOLB HOMOLOG"/>
    <property type="match status" value="1"/>
</dbReference>
<dbReference type="InterPro" id="IPR011659">
    <property type="entry name" value="WD40"/>
</dbReference>
<comment type="similarity">
    <text evidence="1">Belongs to the TolB family.</text>
</comment>
<dbReference type="Gene3D" id="2.120.10.30">
    <property type="entry name" value="TolB, C-terminal domain"/>
    <property type="match status" value="3"/>
</dbReference>
<dbReference type="PANTHER" id="PTHR36842:SF1">
    <property type="entry name" value="PROTEIN TOLB"/>
    <property type="match status" value="1"/>
</dbReference>
<evidence type="ECO:0008006" key="4">
    <source>
        <dbReference type="Google" id="ProtNLM"/>
    </source>
</evidence>
<evidence type="ECO:0000313" key="2">
    <source>
        <dbReference type="EMBL" id="TMI71716.1"/>
    </source>
</evidence>
<gene>
    <name evidence="2" type="ORF">E6H05_12190</name>
</gene>
<proteinExistence type="inferred from homology"/>
<dbReference type="Pfam" id="PF07676">
    <property type="entry name" value="PD40"/>
    <property type="match status" value="3"/>
</dbReference>
<evidence type="ECO:0000313" key="3">
    <source>
        <dbReference type="Proteomes" id="UP000318834"/>
    </source>
</evidence>
<reference evidence="2 3" key="1">
    <citation type="journal article" date="2019" name="Nat. Microbiol.">
        <title>Mediterranean grassland soil C-N compound turnover is dependent on rainfall and depth, and is mediated by genomically divergent microorganisms.</title>
        <authorList>
            <person name="Diamond S."/>
            <person name="Andeer P.F."/>
            <person name="Li Z."/>
            <person name="Crits-Christoph A."/>
            <person name="Burstein D."/>
            <person name="Anantharaman K."/>
            <person name="Lane K.R."/>
            <person name="Thomas B.C."/>
            <person name="Pan C."/>
            <person name="Northen T.R."/>
            <person name="Banfield J.F."/>
        </authorList>
    </citation>
    <scope>NUCLEOTIDE SEQUENCE [LARGE SCALE GENOMIC DNA]</scope>
    <source>
        <strain evidence="2">NP_8</strain>
    </source>
</reference>
<dbReference type="Pfam" id="PF26549">
    <property type="entry name" value="Tricorn_N"/>
    <property type="match status" value="1"/>
</dbReference>
<accession>A0A537ILA3</accession>
<protein>
    <recommendedName>
        <fullName evidence="4">Tol-Pal system beta propeller repeat protein TolB</fullName>
    </recommendedName>
</protein>
<name>A0A537ILA3_9BACT</name>
<feature type="non-terminal residue" evidence="2">
    <location>
        <position position="1"/>
    </location>
</feature>
<comment type="caution">
    <text evidence="2">The sequence shown here is derived from an EMBL/GenBank/DDBJ whole genome shotgun (WGS) entry which is preliminary data.</text>
</comment>